<dbReference type="Pfam" id="PF00248">
    <property type="entry name" value="Aldo_ket_red"/>
    <property type="match status" value="1"/>
</dbReference>
<evidence type="ECO:0000256" key="3">
    <source>
        <dbReference type="ARBA" id="ARBA00038157"/>
    </source>
</evidence>
<gene>
    <name evidence="5" type="ORF">EV696_11180</name>
</gene>
<protein>
    <submittedName>
        <fullName evidence="5">Putative oxidoreductase</fullName>
    </submittedName>
</protein>
<name>A0A4R6UKM3_9GAMM</name>
<dbReference type="PRINTS" id="PR00069">
    <property type="entry name" value="ALDKETRDTASE"/>
</dbReference>
<dbReference type="Gene3D" id="3.20.20.100">
    <property type="entry name" value="NADP-dependent oxidoreductase domain"/>
    <property type="match status" value="1"/>
</dbReference>
<accession>A0A4R6UKM3</accession>
<dbReference type="CDD" id="cd19092">
    <property type="entry name" value="AKR_BsYcsN_EcYdhF-like"/>
    <property type="match status" value="1"/>
</dbReference>
<sequence>MKPISLSNQLSVSRLVYGWWRLMSWNLSTTDIVRRIEDCLELGVTTHDHADIYGDYQCEATFGAALKQAPQLRERIQLISKCGIKLVSASRPEHARKAYDTSSRHIQQSVEQSLKNFHTDYLDLLLIHRPDPIMNVDEIASAFNRLQKSGKVREFGVSNFTTSQFAMLQSRLDYPLVTNQLEISVLCHDAFHNGTLDQAQQLRRPPMAWSPLAGGKLFTELSSRTEPVRDCLLKMAAQYHCSEDQIAYAWLLRHPAQIIPVVGSQSLHRLKQAVDSTQIKLSDNDWYTVWESAGGKLP</sequence>
<evidence type="ECO:0000313" key="5">
    <source>
        <dbReference type="EMBL" id="TDQ47152.1"/>
    </source>
</evidence>
<proteinExistence type="inferred from homology"/>
<dbReference type="InterPro" id="IPR036812">
    <property type="entry name" value="NAD(P)_OxRdtase_dom_sf"/>
</dbReference>
<dbReference type="Proteomes" id="UP000295375">
    <property type="component" value="Unassembled WGS sequence"/>
</dbReference>
<evidence type="ECO:0000313" key="6">
    <source>
        <dbReference type="Proteomes" id="UP000295375"/>
    </source>
</evidence>
<dbReference type="GO" id="GO:0016491">
    <property type="term" value="F:oxidoreductase activity"/>
    <property type="evidence" value="ECO:0007669"/>
    <property type="project" value="UniProtKB-KW"/>
</dbReference>
<evidence type="ECO:0000256" key="1">
    <source>
        <dbReference type="ARBA" id="ARBA00022857"/>
    </source>
</evidence>
<comment type="similarity">
    <text evidence="3">Belongs to the aldo/keto reductase family. Aldo/keto reductase 2 subfamily.</text>
</comment>
<dbReference type="OrthoDB" id="9768793at2"/>
<dbReference type="RefSeq" id="WP_133591376.1">
    <property type="nucleotide sequence ID" value="NZ_CP037953.1"/>
</dbReference>
<comment type="caution">
    <text evidence="5">The sequence shown here is derived from an EMBL/GenBank/DDBJ whole genome shotgun (WGS) entry which is preliminary data.</text>
</comment>
<evidence type="ECO:0000256" key="2">
    <source>
        <dbReference type="ARBA" id="ARBA00023002"/>
    </source>
</evidence>
<dbReference type="InterPro" id="IPR023210">
    <property type="entry name" value="NADP_OxRdtase_dom"/>
</dbReference>
<dbReference type="FunFam" id="3.20.20.100:FF:000008">
    <property type="entry name" value="Aldo/keto reductase family oxidoreductase"/>
    <property type="match status" value="1"/>
</dbReference>
<dbReference type="InterPro" id="IPR050523">
    <property type="entry name" value="AKR_Detox_Biosynth"/>
</dbReference>
<keyword evidence="1" id="KW-0521">NADP</keyword>
<dbReference type="GO" id="GO:0005829">
    <property type="term" value="C:cytosol"/>
    <property type="evidence" value="ECO:0007669"/>
    <property type="project" value="TreeGrafter"/>
</dbReference>
<dbReference type="AlphaFoldDB" id="A0A4R6UKM3"/>
<dbReference type="EMBL" id="SNYM01000011">
    <property type="protein sequence ID" value="TDQ47152.1"/>
    <property type="molecule type" value="Genomic_DNA"/>
</dbReference>
<feature type="domain" description="NADP-dependent oxidoreductase" evidence="4">
    <location>
        <begin position="14"/>
        <end position="289"/>
    </location>
</feature>
<reference evidence="5 6" key="1">
    <citation type="submission" date="2019-03" db="EMBL/GenBank/DDBJ databases">
        <title>Genomic Encyclopedia of Type Strains, Phase IV (KMG-IV): sequencing the most valuable type-strain genomes for metagenomic binning, comparative biology and taxonomic classification.</title>
        <authorList>
            <person name="Goeker M."/>
        </authorList>
    </citation>
    <scope>NUCLEOTIDE SEQUENCE [LARGE SCALE GENOMIC DNA]</scope>
    <source>
        <strain evidence="5 6">DSM 103792</strain>
    </source>
</reference>
<dbReference type="PANTHER" id="PTHR43364">
    <property type="entry name" value="NADH-SPECIFIC METHYLGLYOXAL REDUCTASE-RELATED"/>
    <property type="match status" value="1"/>
</dbReference>
<keyword evidence="2" id="KW-0560">Oxidoreductase</keyword>
<dbReference type="PANTHER" id="PTHR43364:SF1">
    <property type="entry name" value="OXIDOREDUCTASE YDHF"/>
    <property type="match status" value="1"/>
</dbReference>
<dbReference type="InterPro" id="IPR020471">
    <property type="entry name" value="AKR"/>
</dbReference>
<dbReference type="SUPFAM" id="SSF51430">
    <property type="entry name" value="NAD(P)-linked oxidoreductase"/>
    <property type="match status" value="1"/>
</dbReference>
<keyword evidence="6" id="KW-1185">Reference proteome</keyword>
<evidence type="ECO:0000259" key="4">
    <source>
        <dbReference type="Pfam" id="PF00248"/>
    </source>
</evidence>
<organism evidence="5 6">
    <name type="scientific">Permianibacter aggregans</name>
    <dbReference type="NCBI Taxonomy" id="1510150"/>
    <lineage>
        <taxon>Bacteria</taxon>
        <taxon>Pseudomonadati</taxon>
        <taxon>Pseudomonadota</taxon>
        <taxon>Gammaproteobacteria</taxon>
        <taxon>Pseudomonadales</taxon>
        <taxon>Pseudomonadaceae</taxon>
        <taxon>Permianibacter</taxon>
    </lineage>
</organism>